<evidence type="ECO:0000256" key="1">
    <source>
        <dbReference type="ARBA" id="ARBA00009477"/>
    </source>
</evidence>
<sequence length="348" mass="37775">MLENKFIPLMILVSLAMGLTLAGCDGEESKAKAVEHERVVKVETVTVTPIPLKDILTLPGETEPDEDVSVSSDSAGTVKWLGVHEGDRVEKGAIVARVDVASSGARLDQAKASRELAAEQLRRRRELLEKGVLAQEEFDEMAAKLEESDASLREMQVSVDNGVIRAPVSGIVNKLHVDQGERLSEGSPVVDIVDPTLIRVTINVPEMDIPYIKKDQKVTVTVDAIPGRTWDGVVEFISFKADATSKTFETRVLTDNLDGAIRAGMLARVSLERRTIEDAVTAPLYAVINQGGERLLYVNENGTARARTIEIGVVSDDLVQVTRGLKAGDELIVSGHTMVEDGTRVETK</sequence>
<comment type="similarity">
    <text evidence="1">Belongs to the membrane fusion protein (MFP) (TC 8.A.1) family.</text>
</comment>
<protein>
    <submittedName>
        <fullName evidence="7">MexH family multidrug efflux RND transporter periplasmic adaptor subunit</fullName>
    </submittedName>
</protein>
<feature type="domain" description="YknX-like C-terminal permuted SH3-like" evidence="6">
    <location>
        <begin position="280"/>
        <end position="346"/>
    </location>
</feature>
<evidence type="ECO:0000259" key="4">
    <source>
        <dbReference type="Pfam" id="PF25917"/>
    </source>
</evidence>
<evidence type="ECO:0000259" key="6">
    <source>
        <dbReference type="Pfam" id="PF25989"/>
    </source>
</evidence>
<dbReference type="Pfam" id="PF25917">
    <property type="entry name" value="BSH_RND"/>
    <property type="match status" value="1"/>
</dbReference>
<dbReference type="Pfam" id="PF25989">
    <property type="entry name" value="YknX_C"/>
    <property type="match status" value="1"/>
</dbReference>
<evidence type="ECO:0000256" key="2">
    <source>
        <dbReference type="SAM" id="SignalP"/>
    </source>
</evidence>
<name>A0ABM8AQY5_9BACT</name>
<dbReference type="Pfam" id="PF25876">
    <property type="entry name" value="HH_MFP_RND"/>
    <property type="match status" value="1"/>
</dbReference>
<feature type="domain" description="Multidrug resistance protein MdtA-like barrel-sandwich hybrid" evidence="4">
    <location>
        <begin position="67"/>
        <end position="190"/>
    </location>
</feature>
<dbReference type="EMBL" id="AP026708">
    <property type="protein sequence ID" value="BDQ33834.1"/>
    <property type="molecule type" value="Genomic_DNA"/>
</dbReference>
<dbReference type="PROSITE" id="PS51257">
    <property type="entry name" value="PROKAR_LIPOPROTEIN"/>
    <property type="match status" value="1"/>
</dbReference>
<dbReference type="Gene3D" id="2.40.420.20">
    <property type="match status" value="1"/>
</dbReference>
<evidence type="ECO:0000259" key="3">
    <source>
        <dbReference type="Pfam" id="PF25876"/>
    </source>
</evidence>
<dbReference type="Proteomes" id="UP001061361">
    <property type="component" value="Chromosome"/>
</dbReference>
<keyword evidence="8" id="KW-1185">Reference proteome</keyword>
<keyword evidence="2" id="KW-0732">Signal</keyword>
<dbReference type="NCBIfam" id="TIGR01730">
    <property type="entry name" value="RND_mfp"/>
    <property type="match status" value="1"/>
</dbReference>
<dbReference type="Gene3D" id="2.40.30.170">
    <property type="match status" value="1"/>
</dbReference>
<evidence type="ECO:0000313" key="8">
    <source>
        <dbReference type="Proteomes" id="UP001061361"/>
    </source>
</evidence>
<accession>A0ABM8AQY5</accession>
<dbReference type="Gene3D" id="2.40.50.100">
    <property type="match status" value="1"/>
</dbReference>
<dbReference type="RefSeq" id="WP_264983887.1">
    <property type="nucleotide sequence ID" value="NZ_AP026708.1"/>
</dbReference>
<dbReference type="InterPro" id="IPR058625">
    <property type="entry name" value="MdtA-like_BSH"/>
</dbReference>
<reference evidence="7" key="1">
    <citation type="submission" date="2022-08" db="EMBL/GenBank/DDBJ databases">
        <title>Genome Sequence of the sulphate-reducing bacterium, Pseudodesulfovibrio portus JCM14722.</title>
        <authorList>
            <person name="Kondo R."/>
            <person name="Kataoka T."/>
        </authorList>
    </citation>
    <scope>NUCLEOTIDE SEQUENCE</scope>
    <source>
        <strain evidence="7">JCM 14722</strain>
    </source>
</reference>
<dbReference type="InterPro" id="IPR058624">
    <property type="entry name" value="MdtA-like_HH"/>
</dbReference>
<feature type="chain" id="PRO_5046451554" evidence="2">
    <location>
        <begin position="23"/>
        <end position="348"/>
    </location>
</feature>
<dbReference type="PANTHER" id="PTHR30469">
    <property type="entry name" value="MULTIDRUG RESISTANCE PROTEIN MDTA"/>
    <property type="match status" value="1"/>
</dbReference>
<dbReference type="InterPro" id="IPR058792">
    <property type="entry name" value="Beta-barrel_RND_2"/>
</dbReference>
<proteinExistence type="inferred from homology"/>
<evidence type="ECO:0000313" key="7">
    <source>
        <dbReference type="EMBL" id="BDQ33834.1"/>
    </source>
</evidence>
<gene>
    <name evidence="7" type="ORF">JCM14722_13760</name>
</gene>
<evidence type="ECO:0000259" key="5">
    <source>
        <dbReference type="Pfam" id="PF25954"/>
    </source>
</evidence>
<dbReference type="Gene3D" id="1.10.287.470">
    <property type="entry name" value="Helix hairpin bin"/>
    <property type="match status" value="1"/>
</dbReference>
<dbReference type="InterPro" id="IPR058637">
    <property type="entry name" value="YknX-like_C"/>
</dbReference>
<feature type="domain" description="CusB-like beta-barrel" evidence="5">
    <location>
        <begin position="200"/>
        <end position="273"/>
    </location>
</feature>
<feature type="signal peptide" evidence="2">
    <location>
        <begin position="1"/>
        <end position="22"/>
    </location>
</feature>
<dbReference type="SUPFAM" id="SSF111369">
    <property type="entry name" value="HlyD-like secretion proteins"/>
    <property type="match status" value="1"/>
</dbReference>
<dbReference type="Pfam" id="PF25954">
    <property type="entry name" value="Beta-barrel_RND_2"/>
    <property type="match status" value="1"/>
</dbReference>
<feature type="domain" description="Multidrug resistance protein MdtA-like alpha-helical hairpin" evidence="3">
    <location>
        <begin position="102"/>
        <end position="161"/>
    </location>
</feature>
<organism evidence="7 8">
    <name type="scientific">Pseudodesulfovibrio portus</name>
    <dbReference type="NCBI Taxonomy" id="231439"/>
    <lineage>
        <taxon>Bacteria</taxon>
        <taxon>Pseudomonadati</taxon>
        <taxon>Thermodesulfobacteriota</taxon>
        <taxon>Desulfovibrionia</taxon>
        <taxon>Desulfovibrionales</taxon>
        <taxon>Desulfovibrionaceae</taxon>
    </lineage>
</organism>
<dbReference type="InterPro" id="IPR006143">
    <property type="entry name" value="RND_pump_MFP"/>
</dbReference>